<name>A0ABN1MD12_9FLAO</name>
<keyword evidence="1" id="KW-0472">Membrane</keyword>
<proteinExistence type="predicted"/>
<dbReference type="Pfam" id="PF02517">
    <property type="entry name" value="Rce1-like"/>
    <property type="match status" value="1"/>
</dbReference>
<keyword evidence="4" id="KW-1185">Reference proteome</keyword>
<evidence type="ECO:0000256" key="1">
    <source>
        <dbReference type="SAM" id="Phobius"/>
    </source>
</evidence>
<gene>
    <name evidence="3" type="ORF">GCM10009117_00870</name>
</gene>
<feature type="domain" description="CAAX prenyl protease 2/Lysostaphin resistance protein A-like" evidence="2">
    <location>
        <begin position="82"/>
        <end position="178"/>
    </location>
</feature>
<sequence length="190" mass="22131">MDVSFNIEDELIKLYRFVKRPTWSPEPYQSKLHKLLVFSFLLVLSLIAGLLLGACIQAIQQFDFFEPTQHEMEKMMYEHPKYYIFLLGVVAAPLLEECIFRGPLLYASKFEKLFPYFFYASVLLFGFVHLSNYQLNTSVLYFAPILVSAQLFTGITFGYIRVKFGLLYSIALHASYNGILFLPFLFFDFS</sequence>
<dbReference type="RefSeq" id="WP_343762396.1">
    <property type="nucleotide sequence ID" value="NZ_BAAAFG010000001.1"/>
</dbReference>
<protein>
    <recommendedName>
        <fullName evidence="2">CAAX prenyl protease 2/Lysostaphin resistance protein A-like domain-containing protein</fullName>
    </recommendedName>
</protein>
<organism evidence="3 4">
    <name type="scientific">Gangjinia marincola</name>
    <dbReference type="NCBI Taxonomy" id="578463"/>
    <lineage>
        <taxon>Bacteria</taxon>
        <taxon>Pseudomonadati</taxon>
        <taxon>Bacteroidota</taxon>
        <taxon>Flavobacteriia</taxon>
        <taxon>Flavobacteriales</taxon>
        <taxon>Flavobacteriaceae</taxon>
        <taxon>Gangjinia</taxon>
    </lineage>
</organism>
<keyword evidence="1" id="KW-1133">Transmembrane helix</keyword>
<dbReference type="Proteomes" id="UP001500507">
    <property type="component" value="Unassembled WGS sequence"/>
</dbReference>
<comment type="caution">
    <text evidence="3">The sequence shown here is derived from an EMBL/GenBank/DDBJ whole genome shotgun (WGS) entry which is preliminary data.</text>
</comment>
<evidence type="ECO:0000259" key="2">
    <source>
        <dbReference type="Pfam" id="PF02517"/>
    </source>
</evidence>
<feature type="transmembrane region" description="Helical" evidence="1">
    <location>
        <begin position="82"/>
        <end position="101"/>
    </location>
</feature>
<dbReference type="InterPro" id="IPR003675">
    <property type="entry name" value="Rce1/LyrA-like_dom"/>
</dbReference>
<feature type="transmembrane region" description="Helical" evidence="1">
    <location>
        <begin position="113"/>
        <end position="133"/>
    </location>
</feature>
<feature type="transmembrane region" description="Helical" evidence="1">
    <location>
        <begin position="35"/>
        <end position="62"/>
    </location>
</feature>
<reference evidence="3 4" key="1">
    <citation type="journal article" date="2019" name="Int. J. Syst. Evol. Microbiol.">
        <title>The Global Catalogue of Microorganisms (GCM) 10K type strain sequencing project: providing services to taxonomists for standard genome sequencing and annotation.</title>
        <authorList>
            <consortium name="The Broad Institute Genomics Platform"/>
            <consortium name="The Broad Institute Genome Sequencing Center for Infectious Disease"/>
            <person name="Wu L."/>
            <person name="Ma J."/>
        </authorList>
    </citation>
    <scope>NUCLEOTIDE SEQUENCE [LARGE SCALE GENOMIC DNA]</scope>
    <source>
        <strain evidence="3 4">JCM 16082</strain>
    </source>
</reference>
<keyword evidence="1" id="KW-0812">Transmembrane</keyword>
<feature type="transmembrane region" description="Helical" evidence="1">
    <location>
        <begin position="166"/>
        <end position="187"/>
    </location>
</feature>
<evidence type="ECO:0000313" key="4">
    <source>
        <dbReference type="Proteomes" id="UP001500507"/>
    </source>
</evidence>
<dbReference type="EMBL" id="BAAAFG010000001">
    <property type="protein sequence ID" value="GAA0870942.1"/>
    <property type="molecule type" value="Genomic_DNA"/>
</dbReference>
<evidence type="ECO:0000313" key="3">
    <source>
        <dbReference type="EMBL" id="GAA0870942.1"/>
    </source>
</evidence>
<feature type="transmembrane region" description="Helical" evidence="1">
    <location>
        <begin position="139"/>
        <end position="159"/>
    </location>
</feature>
<accession>A0ABN1MD12</accession>